<reference evidence="2 4" key="1">
    <citation type="submission" date="2016-10" db="EMBL/GenBank/DDBJ databases">
        <authorList>
            <person name="de Groot N.N."/>
        </authorList>
    </citation>
    <scope>NUCLEOTIDE SEQUENCE [LARGE SCALE GENOMIC DNA]</scope>
    <source>
        <strain evidence="2 4">WG14</strain>
    </source>
</reference>
<keyword evidence="1" id="KW-1133">Transmembrane helix</keyword>
<keyword evidence="1" id="KW-0812">Transmembrane</keyword>
<accession>A0A1G6NKY8</accession>
<evidence type="ECO:0000256" key="1">
    <source>
        <dbReference type="SAM" id="Phobius"/>
    </source>
</evidence>
<dbReference type="PANTHER" id="PTHR36111">
    <property type="entry name" value="INNER MEMBRANE PROTEIN-RELATED"/>
    <property type="match status" value="1"/>
</dbReference>
<protein>
    <submittedName>
        <fullName evidence="3">DUF554 domain-containing protein</fullName>
    </submittedName>
</protein>
<feature type="transmembrane region" description="Helical" evidence="1">
    <location>
        <begin position="96"/>
        <end position="118"/>
    </location>
</feature>
<feature type="transmembrane region" description="Helical" evidence="1">
    <location>
        <begin position="35"/>
        <end position="52"/>
    </location>
</feature>
<dbReference type="InterPro" id="IPR007563">
    <property type="entry name" value="DUF554"/>
</dbReference>
<dbReference type="OrthoDB" id="9797976at2"/>
<evidence type="ECO:0000313" key="2">
    <source>
        <dbReference type="EMBL" id="SDC68389.1"/>
    </source>
</evidence>
<name>A0A1G6NKY8_9BACT</name>
<proteinExistence type="predicted"/>
<dbReference type="STRING" id="28234.SAMN04488588_1571"/>
<dbReference type="Pfam" id="PF04474">
    <property type="entry name" value="DUF554"/>
    <property type="match status" value="1"/>
</dbReference>
<gene>
    <name evidence="3" type="ORF">E4650_05700</name>
    <name evidence="2" type="ORF">SAMN04488588_1571</name>
</gene>
<evidence type="ECO:0000313" key="3">
    <source>
        <dbReference type="EMBL" id="TGG87833.1"/>
    </source>
</evidence>
<feature type="transmembrane region" description="Helical" evidence="1">
    <location>
        <begin position="138"/>
        <end position="167"/>
    </location>
</feature>
<feature type="transmembrane region" description="Helical" evidence="1">
    <location>
        <begin position="6"/>
        <end position="23"/>
    </location>
</feature>
<sequence length="227" mass="24423">MFNVAVLVNTIAVIFGGFFGTFIGNKLTDNIRKILFQSVGLTTIFIGINMGLEANDLIVVLISLAIGGVIGEFLKIEDRIGKIANKIEKSEGETKFVKGFITATVLFVIGPMTILGSLNAGISNDNSVLFLKSMLDGISSIILSSVYGVGVIFSALSVWVVQGLLVVGSRQLQFLSQEIYLNDFTAVGGAMIVAISLRLMDIKDIKVGNFLPALVVVIFANYIKMMF</sequence>
<evidence type="ECO:0000313" key="5">
    <source>
        <dbReference type="Proteomes" id="UP000297288"/>
    </source>
</evidence>
<dbReference type="EMBL" id="SRME01000003">
    <property type="protein sequence ID" value="TGG87833.1"/>
    <property type="molecule type" value="Genomic_DNA"/>
</dbReference>
<feature type="transmembrane region" description="Helical" evidence="1">
    <location>
        <begin position="205"/>
        <end position="223"/>
    </location>
</feature>
<keyword evidence="1" id="KW-0472">Membrane</keyword>
<dbReference type="RefSeq" id="WP_091404516.1">
    <property type="nucleotide sequence ID" value="NZ_FMYV01000006.1"/>
</dbReference>
<dbReference type="Proteomes" id="UP000199322">
    <property type="component" value="Unassembled WGS sequence"/>
</dbReference>
<evidence type="ECO:0000313" key="4">
    <source>
        <dbReference type="Proteomes" id="UP000199322"/>
    </source>
</evidence>
<keyword evidence="4" id="KW-1185">Reference proteome</keyword>
<dbReference type="AlphaFoldDB" id="A0A1G6NKY8"/>
<feature type="transmembrane region" description="Helical" evidence="1">
    <location>
        <begin position="58"/>
        <end position="76"/>
    </location>
</feature>
<dbReference type="PANTHER" id="PTHR36111:SF2">
    <property type="entry name" value="INNER MEMBRANE PROTEIN"/>
    <property type="match status" value="1"/>
</dbReference>
<dbReference type="Proteomes" id="UP000297288">
    <property type="component" value="Unassembled WGS sequence"/>
</dbReference>
<reference evidence="3 5" key="2">
    <citation type="submission" date="2019-04" db="EMBL/GenBank/DDBJ databases">
        <title>Draft genome sequence data and analysis of a Fermenting Bacterium, Geotoga petraea strain HO-Geo1, isolated from heavy-oil petroleum reservoir in Russia.</title>
        <authorList>
            <person name="Grouzdev D.S."/>
            <person name="Semenova E.M."/>
            <person name="Sokolova D.S."/>
            <person name="Tourova T.P."/>
            <person name="Poltaraus A.B."/>
            <person name="Nazina T.N."/>
        </authorList>
    </citation>
    <scope>NUCLEOTIDE SEQUENCE [LARGE SCALE GENOMIC DNA]</scope>
    <source>
        <strain evidence="3 5">HO-Geo1</strain>
    </source>
</reference>
<dbReference type="EMBL" id="FMYV01000006">
    <property type="protein sequence ID" value="SDC68389.1"/>
    <property type="molecule type" value="Genomic_DNA"/>
</dbReference>
<organism evidence="2 4">
    <name type="scientific">Geotoga petraea</name>
    <dbReference type="NCBI Taxonomy" id="28234"/>
    <lineage>
        <taxon>Bacteria</taxon>
        <taxon>Thermotogati</taxon>
        <taxon>Thermotogota</taxon>
        <taxon>Thermotogae</taxon>
        <taxon>Petrotogales</taxon>
        <taxon>Petrotogaceae</taxon>
        <taxon>Geotoga</taxon>
    </lineage>
</organism>